<feature type="domain" description="LysM" evidence="11">
    <location>
        <begin position="401"/>
        <end position="444"/>
    </location>
</feature>
<name>A0A4P9VH67_9GAMM</name>
<accession>A0A4P9VH67</accession>
<evidence type="ECO:0000313" key="12">
    <source>
        <dbReference type="EMBL" id="RDH42505.1"/>
    </source>
</evidence>
<dbReference type="Pfam" id="PF01520">
    <property type="entry name" value="Amidase_3"/>
    <property type="match status" value="1"/>
</dbReference>
<evidence type="ECO:0000256" key="7">
    <source>
        <dbReference type="ARBA" id="ARBA00022801"/>
    </source>
</evidence>
<comment type="subcellular location">
    <subcellularLocation>
        <location evidence="2">Periplasm</location>
    </subcellularLocation>
</comment>
<dbReference type="Gene3D" id="2.60.40.3500">
    <property type="match status" value="1"/>
</dbReference>
<evidence type="ECO:0000256" key="4">
    <source>
        <dbReference type="ARBA" id="ARBA00011901"/>
    </source>
</evidence>
<dbReference type="PANTHER" id="PTHR30404">
    <property type="entry name" value="N-ACETYLMURAMOYL-L-ALANINE AMIDASE"/>
    <property type="match status" value="1"/>
</dbReference>
<dbReference type="GO" id="GO:0009253">
    <property type="term" value="P:peptidoglycan catabolic process"/>
    <property type="evidence" value="ECO:0007669"/>
    <property type="project" value="InterPro"/>
</dbReference>
<reference evidence="12 13" key="1">
    <citation type="submission" date="2017-04" db="EMBL/GenBank/DDBJ databases">
        <title>Draft genome sequence of Zooshikella ganghwensis VG4 isolated from Red Sea sediments.</title>
        <authorList>
            <person name="Rehman Z."/>
            <person name="Alam I."/>
            <person name="Kamau A."/>
            <person name="Bajic V."/>
            <person name="Leiknes T."/>
        </authorList>
    </citation>
    <scope>NUCLEOTIDE SEQUENCE [LARGE SCALE GENOMIC DNA]</scope>
    <source>
        <strain evidence="12 13">VG4</strain>
    </source>
</reference>
<dbReference type="PROSITE" id="PS51782">
    <property type="entry name" value="LYSM"/>
    <property type="match status" value="1"/>
</dbReference>
<evidence type="ECO:0000313" key="13">
    <source>
        <dbReference type="Proteomes" id="UP000257039"/>
    </source>
</evidence>
<evidence type="ECO:0000256" key="9">
    <source>
        <dbReference type="ARBA" id="ARBA00074581"/>
    </source>
</evidence>
<dbReference type="Pfam" id="PF01476">
    <property type="entry name" value="LysM"/>
    <property type="match status" value="1"/>
</dbReference>
<dbReference type="RefSeq" id="WP_094786003.1">
    <property type="nucleotide sequence ID" value="NZ_NDXW01000001.1"/>
</dbReference>
<dbReference type="CDD" id="cd00118">
    <property type="entry name" value="LysM"/>
    <property type="match status" value="1"/>
</dbReference>
<evidence type="ECO:0000256" key="6">
    <source>
        <dbReference type="ARBA" id="ARBA00022764"/>
    </source>
</evidence>
<keyword evidence="5 10" id="KW-0732">Signal</keyword>
<feature type="signal peptide" evidence="10">
    <location>
        <begin position="1"/>
        <end position="22"/>
    </location>
</feature>
<dbReference type="EMBL" id="NDXW01000001">
    <property type="protein sequence ID" value="RDH42505.1"/>
    <property type="molecule type" value="Genomic_DNA"/>
</dbReference>
<evidence type="ECO:0000256" key="2">
    <source>
        <dbReference type="ARBA" id="ARBA00004418"/>
    </source>
</evidence>
<evidence type="ECO:0000256" key="8">
    <source>
        <dbReference type="ARBA" id="ARBA00023316"/>
    </source>
</evidence>
<comment type="similarity">
    <text evidence="3">Belongs to the N-acetylmuramoyl-L-alanine amidase 3 family.</text>
</comment>
<dbReference type="InterPro" id="IPR050695">
    <property type="entry name" value="N-acetylmuramoyl_amidase_3"/>
</dbReference>
<evidence type="ECO:0000256" key="1">
    <source>
        <dbReference type="ARBA" id="ARBA00001561"/>
    </source>
</evidence>
<feature type="chain" id="PRO_5020495367" description="N-acetylmuramoyl-L-alanine amidase AmiC" evidence="10">
    <location>
        <begin position="23"/>
        <end position="446"/>
    </location>
</feature>
<dbReference type="InterPro" id="IPR021731">
    <property type="entry name" value="AMIN_dom"/>
</dbReference>
<dbReference type="GO" id="GO:0008745">
    <property type="term" value="F:N-acetylmuramoyl-L-alanine amidase activity"/>
    <property type="evidence" value="ECO:0007669"/>
    <property type="project" value="UniProtKB-EC"/>
</dbReference>
<keyword evidence="13" id="KW-1185">Reference proteome</keyword>
<evidence type="ECO:0000256" key="5">
    <source>
        <dbReference type="ARBA" id="ARBA00022729"/>
    </source>
</evidence>
<organism evidence="12 13">
    <name type="scientific">Zooshikella ganghwensis</name>
    <dbReference type="NCBI Taxonomy" id="202772"/>
    <lineage>
        <taxon>Bacteria</taxon>
        <taxon>Pseudomonadati</taxon>
        <taxon>Pseudomonadota</taxon>
        <taxon>Gammaproteobacteria</taxon>
        <taxon>Oceanospirillales</taxon>
        <taxon>Zooshikellaceae</taxon>
        <taxon>Zooshikella</taxon>
    </lineage>
</organism>
<dbReference type="GO" id="GO:0071555">
    <property type="term" value="P:cell wall organization"/>
    <property type="evidence" value="ECO:0007669"/>
    <property type="project" value="UniProtKB-KW"/>
</dbReference>
<protein>
    <recommendedName>
        <fullName evidence="9">N-acetylmuramoyl-L-alanine amidase AmiC</fullName>
        <ecNumber evidence="4">3.5.1.28</ecNumber>
    </recommendedName>
</protein>
<dbReference type="InterPro" id="IPR002508">
    <property type="entry name" value="MurNAc-LAA_cat"/>
</dbReference>
<evidence type="ECO:0000256" key="3">
    <source>
        <dbReference type="ARBA" id="ARBA00010860"/>
    </source>
</evidence>
<dbReference type="FunFam" id="3.40.630.40:FF:000001">
    <property type="entry name" value="N-acetylmuramoyl-L-alanine amidase"/>
    <property type="match status" value="1"/>
</dbReference>
<dbReference type="EC" id="3.5.1.28" evidence="4"/>
<dbReference type="SUPFAM" id="SSF54106">
    <property type="entry name" value="LysM domain"/>
    <property type="match status" value="1"/>
</dbReference>
<dbReference type="SMART" id="SM00257">
    <property type="entry name" value="LysM"/>
    <property type="match status" value="1"/>
</dbReference>
<comment type="caution">
    <text evidence="12">The sequence shown here is derived from an EMBL/GenBank/DDBJ whole genome shotgun (WGS) entry which is preliminary data.</text>
</comment>
<evidence type="ECO:0000259" key="11">
    <source>
        <dbReference type="PROSITE" id="PS51782"/>
    </source>
</evidence>
<keyword evidence="6" id="KW-0574">Periplasm</keyword>
<dbReference type="Proteomes" id="UP000257039">
    <property type="component" value="Unassembled WGS sequence"/>
</dbReference>
<dbReference type="SMART" id="SM00646">
    <property type="entry name" value="Ami_3"/>
    <property type="match status" value="1"/>
</dbReference>
<gene>
    <name evidence="12" type="ORF">B9G39_03055</name>
</gene>
<dbReference type="SUPFAM" id="SSF53187">
    <property type="entry name" value="Zn-dependent exopeptidases"/>
    <property type="match status" value="1"/>
</dbReference>
<dbReference type="GO" id="GO:0030288">
    <property type="term" value="C:outer membrane-bounded periplasmic space"/>
    <property type="evidence" value="ECO:0007669"/>
    <property type="project" value="TreeGrafter"/>
</dbReference>
<comment type="catalytic activity">
    <reaction evidence="1">
        <text>Hydrolyzes the link between N-acetylmuramoyl residues and L-amino acid residues in certain cell-wall glycopeptides.</text>
        <dbReference type="EC" id="3.5.1.28"/>
    </reaction>
</comment>
<dbReference type="PANTHER" id="PTHR30404:SF0">
    <property type="entry name" value="N-ACETYLMURAMOYL-L-ALANINE AMIDASE AMIC"/>
    <property type="match status" value="1"/>
</dbReference>
<evidence type="ECO:0000256" key="10">
    <source>
        <dbReference type="SAM" id="SignalP"/>
    </source>
</evidence>
<sequence>MINRLVMLLACVSLWLVNVTQAADIKGVRLWRAPDNTRLVFDLSGPVDHKIFELENPDRLVIDIKQAKLKSALSELTLSNTPINKVRHGKRNGHDLRVVLDLKTAVRPRSFVLKPNQTYGDRLVIDLYDRNVKPIVKSAPQVAITSSGRVGRDIIIAVDAGHGGDDPGAIGYRGLREKDVVLKIARRLHQLFAREPGFKSFLVREGDYYVGLRQRTVIARQRRADLFVSIHADAFKNRRANGASVFAISQRGATSETARWLASRENSSDLIGGVGNVSLSDKDATLAGVLLDLSMTATLTSSLEAGGQVLRQMGQISRLHKRHVEQAGFLVLKSPDIPSILVETGFITNPIDGKKLGTGSHQERLALAVFNGIKKYFYQSPPANTYVAQLKQRGPVRGGPTRYVIQRGDTLSEIASRYNVSVSSLRSRNKLKADRIRIGQILHIPN</sequence>
<keyword evidence="7" id="KW-0378">Hydrolase</keyword>
<dbReference type="AlphaFoldDB" id="A0A4P9VH67"/>
<dbReference type="Gene3D" id="3.10.350.10">
    <property type="entry name" value="LysM domain"/>
    <property type="match status" value="1"/>
</dbReference>
<keyword evidence="8" id="KW-0961">Cell wall biogenesis/degradation</keyword>
<dbReference type="CDD" id="cd02696">
    <property type="entry name" value="MurNAc-LAA"/>
    <property type="match status" value="1"/>
</dbReference>
<dbReference type="Pfam" id="PF11741">
    <property type="entry name" value="AMIN"/>
    <property type="match status" value="1"/>
</dbReference>
<proteinExistence type="inferred from homology"/>
<dbReference type="InterPro" id="IPR018392">
    <property type="entry name" value="LysM"/>
</dbReference>
<dbReference type="Gene3D" id="3.40.630.40">
    <property type="entry name" value="Zn-dependent exopeptidases"/>
    <property type="match status" value="1"/>
</dbReference>
<dbReference type="InterPro" id="IPR036779">
    <property type="entry name" value="LysM_dom_sf"/>
</dbReference>